<reference evidence="2" key="1">
    <citation type="journal article" date="2019" name="Plant Biotechnol. J.">
        <title>Genome sequencing of the Australian wild diploid species Gossypium australe highlights disease resistance and delayed gland morphogenesis.</title>
        <authorList>
            <person name="Cai Y."/>
            <person name="Cai X."/>
            <person name="Wang Q."/>
            <person name="Wang P."/>
            <person name="Zhang Y."/>
            <person name="Cai C."/>
            <person name="Xu Y."/>
            <person name="Wang K."/>
            <person name="Zhou Z."/>
            <person name="Wang C."/>
            <person name="Geng S."/>
            <person name="Li B."/>
            <person name="Dong Q."/>
            <person name="Hou Y."/>
            <person name="Wang H."/>
            <person name="Ai P."/>
            <person name="Liu Z."/>
            <person name="Yi F."/>
            <person name="Sun M."/>
            <person name="An G."/>
            <person name="Cheng J."/>
            <person name="Zhang Y."/>
            <person name="Shi Q."/>
            <person name="Xie Y."/>
            <person name="Shi X."/>
            <person name="Chang Y."/>
            <person name="Huang F."/>
            <person name="Chen Y."/>
            <person name="Hong S."/>
            <person name="Mi L."/>
            <person name="Sun Q."/>
            <person name="Zhang L."/>
            <person name="Zhou B."/>
            <person name="Peng R."/>
            <person name="Zhang X."/>
            <person name="Liu F."/>
        </authorList>
    </citation>
    <scope>NUCLEOTIDE SEQUENCE [LARGE SCALE GENOMIC DNA]</scope>
    <source>
        <strain evidence="2">cv. PA1801</strain>
    </source>
</reference>
<dbReference type="OrthoDB" id="1936908at2759"/>
<name>A0A5B6VBW6_9ROSI</name>
<sequence>MKTPNKLPVDKIQKSRAEEFMANVDDDPEKAEFWLENTIRVFDKLSCTPEECLKCVISLLRDSTYHWWKTLVFVVSGERVTWKVFQEEF</sequence>
<keyword evidence="2" id="KW-1185">Reference proteome</keyword>
<dbReference type="Proteomes" id="UP000325315">
    <property type="component" value="Unassembled WGS sequence"/>
</dbReference>
<dbReference type="AlphaFoldDB" id="A0A5B6VBW6"/>
<proteinExistence type="predicted"/>
<dbReference type="EMBL" id="SMMG02000007">
    <property type="protein sequence ID" value="KAA3466628.1"/>
    <property type="molecule type" value="Genomic_DNA"/>
</dbReference>
<gene>
    <name evidence="1" type="ORF">EPI10_001707</name>
</gene>
<evidence type="ECO:0000313" key="2">
    <source>
        <dbReference type="Proteomes" id="UP000325315"/>
    </source>
</evidence>
<organism evidence="1 2">
    <name type="scientific">Gossypium australe</name>
    <dbReference type="NCBI Taxonomy" id="47621"/>
    <lineage>
        <taxon>Eukaryota</taxon>
        <taxon>Viridiplantae</taxon>
        <taxon>Streptophyta</taxon>
        <taxon>Embryophyta</taxon>
        <taxon>Tracheophyta</taxon>
        <taxon>Spermatophyta</taxon>
        <taxon>Magnoliopsida</taxon>
        <taxon>eudicotyledons</taxon>
        <taxon>Gunneridae</taxon>
        <taxon>Pentapetalae</taxon>
        <taxon>rosids</taxon>
        <taxon>malvids</taxon>
        <taxon>Malvales</taxon>
        <taxon>Malvaceae</taxon>
        <taxon>Malvoideae</taxon>
        <taxon>Gossypium</taxon>
    </lineage>
</organism>
<evidence type="ECO:0000313" key="1">
    <source>
        <dbReference type="EMBL" id="KAA3466628.1"/>
    </source>
</evidence>
<accession>A0A5B6VBW6</accession>
<comment type="caution">
    <text evidence="1">The sequence shown here is derived from an EMBL/GenBank/DDBJ whole genome shotgun (WGS) entry which is preliminary data.</text>
</comment>
<protein>
    <submittedName>
        <fullName evidence="1">Zinc finger CCHC domain-containing 8</fullName>
    </submittedName>
</protein>